<proteinExistence type="inferred from homology"/>
<evidence type="ECO:0000313" key="14">
    <source>
        <dbReference type="EMBL" id="MBY0095849.1"/>
    </source>
</evidence>
<evidence type="ECO:0000256" key="11">
    <source>
        <dbReference type="RuleBase" id="RU004171"/>
    </source>
</evidence>
<sequence length="351" mass="38020">MRQKLAFIGFGVVGQGLAEILRNKQAFLQKEEDFETEIVAISDLTKGSIYHPAGLDIDKVLKVLRETGNVENYPDIKGLVKGWDSLRTITDSNADTIVEVSYTDVKTGQPAINHCKAAFESGKNVVMTNKGPIALAYKQLSDLAEKHGVSWGFEGTVMSGTPALRMPKLTLAGNEITEIRGILNGTTNFILTKMEEEGVTYEDALKQAQEFGYAEADPTSDVEGYDACYKIVILANYVMNAPLKVEEVACTGISGITLVDIHEAKAEGKRWKLLAKAYKEGGKITASIAPEKLEMTDPLAAISGATNAISYECDLLGTVTLSGAGAGKVETGFSLLIDLININREMKHEDY</sequence>
<dbReference type="Proteomes" id="UP000769780">
    <property type="component" value="Unassembled WGS sequence"/>
</dbReference>
<dbReference type="Pfam" id="PF00742">
    <property type="entry name" value="Homoserine_dh"/>
    <property type="match status" value="1"/>
</dbReference>
<organism evidence="14 15">
    <name type="scientific">Mesobacillus maritimus</name>
    <dbReference type="NCBI Taxonomy" id="1643336"/>
    <lineage>
        <taxon>Bacteria</taxon>
        <taxon>Bacillati</taxon>
        <taxon>Bacillota</taxon>
        <taxon>Bacilli</taxon>
        <taxon>Bacillales</taxon>
        <taxon>Bacillaceae</taxon>
        <taxon>Mesobacillus</taxon>
    </lineage>
</organism>
<name>A0ABS7K0X9_9BACI</name>
<keyword evidence="10" id="KW-0521">NADP</keyword>
<dbReference type="InterPro" id="IPR036291">
    <property type="entry name" value="NAD(P)-bd_dom_sf"/>
</dbReference>
<evidence type="ECO:0000259" key="12">
    <source>
        <dbReference type="Pfam" id="PF00742"/>
    </source>
</evidence>
<evidence type="ECO:0000256" key="4">
    <source>
        <dbReference type="ARBA" id="ARBA00013213"/>
    </source>
</evidence>
<feature type="domain" description="Homoserine dehydrogenase catalytic" evidence="12">
    <location>
        <begin position="162"/>
        <end position="340"/>
    </location>
</feature>
<dbReference type="EC" id="1.1.1.3" evidence="4 10"/>
<dbReference type="Gene3D" id="3.30.360.10">
    <property type="entry name" value="Dihydrodipicolinate Reductase, domain 2"/>
    <property type="match status" value="1"/>
</dbReference>
<evidence type="ECO:0000313" key="15">
    <source>
        <dbReference type="Proteomes" id="UP000769780"/>
    </source>
</evidence>
<evidence type="ECO:0000256" key="1">
    <source>
        <dbReference type="ARBA" id="ARBA00005056"/>
    </source>
</evidence>
<dbReference type="InterPro" id="IPR019811">
    <property type="entry name" value="HDH_CS"/>
</dbReference>
<keyword evidence="7 10" id="KW-0791">Threonine biosynthesis</keyword>
<dbReference type="InterPro" id="IPR001342">
    <property type="entry name" value="HDH_cat"/>
</dbReference>
<dbReference type="NCBIfam" id="NF004976">
    <property type="entry name" value="PRK06349.1"/>
    <property type="match status" value="1"/>
</dbReference>
<dbReference type="SUPFAM" id="SSF51735">
    <property type="entry name" value="NAD(P)-binding Rossmann-fold domains"/>
    <property type="match status" value="1"/>
</dbReference>
<accession>A0ABS7K0X9</accession>
<comment type="similarity">
    <text evidence="3 11">Belongs to the homoserine dehydrogenase family.</text>
</comment>
<comment type="catalytic activity">
    <reaction evidence="10">
        <text>L-homoserine + NADP(+) = L-aspartate 4-semialdehyde + NADPH + H(+)</text>
        <dbReference type="Rhea" id="RHEA:15761"/>
        <dbReference type="ChEBI" id="CHEBI:15378"/>
        <dbReference type="ChEBI" id="CHEBI:57476"/>
        <dbReference type="ChEBI" id="CHEBI:57783"/>
        <dbReference type="ChEBI" id="CHEBI:58349"/>
        <dbReference type="ChEBI" id="CHEBI:537519"/>
        <dbReference type="EC" id="1.1.1.3"/>
    </reaction>
</comment>
<reference evidence="14 15" key="1">
    <citation type="submission" date="2020-07" db="EMBL/GenBank/DDBJ databases">
        <title>Fungal Genomes of the International Space Station.</title>
        <authorList>
            <person name="Seuylemezian A."/>
            <person name="Singh N.K."/>
            <person name="Wood J."/>
            <person name="Venkateswaran K."/>
        </authorList>
    </citation>
    <scope>NUCLEOTIDE SEQUENCE [LARGE SCALE GENOMIC DNA]</scope>
    <source>
        <strain evidence="14 15">PL-B2</strain>
    </source>
</reference>
<evidence type="ECO:0000256" key="8">
    <source>
        <dbReference type="ARBA" id="ARBA00023002"/>
    </source>
</evidence>
<dbReference type="NCBIfam" id="NF004912">
    <property type="entry name" value="PRK06270.1"/>
    <property type="match status" value="1"/>
</dbReference>
<comment type="caution">
    <text evidence="14">The sequence shown here is derived from an EMBL/GenBank/DDBJ whole genome shotgun (WGS) entry which is preliminary data.</text>
</comment>
<dbReference type="RefSeq" id="WP_221871205.1">
    <property type="nucleotide sequence ID" value="NZ_JACWFH010000007.1"/>
</dbReference>
<evidence type="ECO:0000256" key="6">
    <source>
        <dbReference type="ARBA" id="ARBA00022605"/>
    </source>
</evidence>
<dbReference type="PANTHER" id="PTHR43331:SF1">
    <property type="entry name" value="HOMOSERINE DEHYDROGENASE"/>
    <property type="match status" value="1"/>
</dbReference>
<keyword evidence="8 10" id="KW-0560">Oxidoreductase</keyword>
<evidence type="ECO:0000256" key="7">
    <source>
        <dbReference type="ARBA" id="ARBA00022697"/>
    </source>
</evidence>
<dbReference type="PANTHER" id="PTHR43331">
    <property type="entry name" value="HOMOSERINE DEHYDROGENASE"/>
    <property type="match status" value="1"/>
</dbReference>
<comment type="pathway">
    <text evidence="1 10">Amino-acid biosynthesis; L-threonine biosynthesis; L-threonine from L-aspartate: step 3/5.</text>
</comment>
<dbReference type="InterPro" id="IPR005106">
    <property type="entry name" value="Asp/hSer_DH_NAD-bd"/>
</dbReference>
<dbReference type="Pfam" id="PF03447">
    <property type="entry name" value="NAD_binding_3"/>
    <property type="match status" value="1"/>
</dbReference>
<gene>
    <name evidence="14" type="ORF">H0185_03400</name>
</gene>
<evidence type="ECO:0000256" key="5">
    <source>
        <dbReference type="ARBA" id="ARBA00013376"/>
    </source>
</evidence>
<evidence type="ECO:0000256" key="10">
    <source>
        <dbReference type="RuleBase" id="RU000579"/>
    </source>
</evidence>
<dbReference type="PIRSF" id="PIRSF036497">
    <property type="entry name" value="HDH_short"/>
    <property type="match status" value="1"/>
</dbReference>
<protein>
    <recommendedName>
        <fullName evidence="5 10">Homoserine dehydrogenase</fullName>
        <ecNumber evidence="4 10">1.1.1.3</ecNumber>
    </recommendedName>
</protein>
<comment type="pathway">
    <text evidence="2 10">Amino-acid biosynthesis; L-methionine biosynthesis via de novo pathway; L-homoserine from L-aspartate: step 3/3.</text>
</comment>
<dbReference type="Gene3D" id="3.40.50.720">
    <property type="entry name" value="NAD(P)-binding Rossmann-like Domain"/>
    <property type="match status" value="1"/>
</dbReference>
<keyword evidence="9 10" id="KW-0486">Methionine biosynthesis</keyword>
<evidence type="ECO:0000256" key="2">
    <source>
        <dbReference type="ARBA" id="ARBA00005062"/>
    </source>
</evidence>
<keyword evidence="15" id="KW-1185">Reference proteome</keyword>
<keyword evidence="6 10" id="KW-0028">Amino-acid biosynthesis</keyword>
<evidence type="ECO:0000259" key="13">
    <source>
        <dbReference type="Pfam" id="PF03447"/>
    </source>
</evidence>
<evidence type="ECO:0000256" key="9">
    <source>
        <dbReference type="ARBA" id="ARBA00023167"/>
    </source>
</evidence>
<dbReference type="InterPro" id="IPR022697">
    <property type="entry name" value="HDH_short"/>
</dbReference>
<dbReference type="GO" id="GO:0004412">
    <property type="term" value="F:homoserine dehydrogenase activity"/>
    <property type="evidence" value="ECO:0007669"/>
    <property type="project" value="UniProtKB-EC"/>
</dbReference>
<dbReference type="SUPFAM" id="SSF55347">
    <property type="entry name" value="Glyceraldehyde-3-phosphate dehydrogenase-like, C-terminal domain"/>
    <property type="match status" value="1"/>
</dbReference>
<evidence type="ECO:0000256" key="3">
    <source>
        <dbReference type="ARBA" id="ARBA00006753"/>
    </source>
</evidence>
<feature type="domain" description="Aspartate/homoserine dehydrogenase NAD-binding" evidence="13">
    <location>
        <begin position="9"/>
        <end position="153"/>
    </location>
</feature>
<dbReference type="PROSITE" id="PS01042">
    <property type="entry name" value="HOMOSER_DHGENASE"/>
    <property type="match status" value="1"/>
</dbReference>
<dbReference type="EMBL" id="JACWFH010000007">
    <property type="protein sequence ID" value="MBY0095849.1"/>
    <property type="molecule type" value="Genomic_DNA"/>
</dbReference>